<name>A0A1F5ZK26_9BACT</name>
<evidence type="ECO:0000259" key="1">
    <source>
        <dbReference type="SMART" id="SM00670"/>
    </source>
</evidence>
<reference evidence="2 3" key="1">
    <citation type="journal article" date="2016" name="Nat. Commun.">
        <title>Thousands of microbial genomes shed light on interconnected biogeochemical processes in an aquifer system.</title>
        <authorList>
            <person name="Anantharaman K."/>
            <person name="Brown C.T."/>
            <person name="Hug L.A."/>
            <person name="Sharon I."/>
            <person name="Castelle C.J."/>
            <person name="Probst A.J."/>
            <person name="Thomas B.C."/>
            <person name="Singh A."/>
            <person name="Wilkins M.J."/>
            <person name="Karaoz U."/>
            <person name="Brodie E.L."/>
            <person name="Williams K.H."/>
            <person name="Hubbard S.S."/>
            <person name="Banfield J.F."/>
        </authorList>
    </citation>
    <scope>NUCLEOTIDE SEQUENCE [LARGE SCALE GENOMIC DNA]</scope>
</reference>
<dbReference type="Proteomes" id="UP000177416">
    <property type="component" value="Unassembled WGS sequence"/>
</dbReference>
<comment type="caution">
    <text evidence="2">The sequence shown here is derived from an EMBL/GenBank/DDBJ whole genome shotgun (WGS) entry which is preliminary data.</text>
</comment>
<dbReference type="InterPro" id="IPR002716">
    <property type="entry name" value="PIN_dom"/>
</dbReference>
<gene>
    <name evidence="2" type="ORF">A2875_01860</name>
</gene>
<dbReference type="AlphaFoldDB" id="A0A1F5ZK26"/>
<dbReference type="CDD" id="cd09854">
    <property type="entry name" value="PIN_VapC-like"/>
    <property type="match status" value="1"/>
</dbReference>
<dbReference type="SMART" id="SM00670">
    <property type="entry name" value="PINc"/>
    <property type="match status" value="1"/>
</dbReference>
<dbReference type="NCBIfam" id="TIGR00305">
    <property type="entry name" value="putative toxin-antitoxin system toxin component, PIN family"/>
    <property type="match status" value="1"/>
</dbReference>
<feature type="domain" description="PIN" evidence="1">
    <location>
        <begin position="1"/>
        <end position="115"/>
    </location>
</feature>
<dbReference type="EMBL" id="MFJJ01000062">
    <property type="protein sequence ID" value="OGG12452.1"/>
    <property type="molecule type" value="Genomic_DNA"/>
</dbReference>
<dbReference type="PANTHER" id="PTHR34610">
    <property type="entry name" value="SSL7007 PROTEIN"/>
    <property type="match status" value="1"/>
</dbReference>
<dbReference type="SUPFAM" id="SSF88723">
    <property type="entry name" value="PIN domain-like"/>
    <property type="match status" value="1"/>
</dbReference>
<dbReference type="PANTHER" id="PTHR34610:SF3">
    <property type="entry name" value="SSL7007 PROTEIN"/>
    <property type="match status" value="1"/>
</dbReference>
<evidence type="ECO:0000313" key="3">
    <source>
        <dbReference type="Proteomes" id="UP000177416"/>
    </source>
</evidence>
<protein>
    <submittedName>
        <fullName evidence="2">Putative toxin-antitoxin system toxin component, PIN family</fullName>
    </submittedName>
</protein>
<evidence type="ECO:0000313" key="2">
    <source>
        <dbReference type="EMBL" id="OGG12452.1"/>
    </source>
</evidence>
<dbReference type="InterPro" id="IPR029060">
    <property type="entry name" value="PIN-like_dom_sf"/>
</dbReference>
<accession>A0A1F5ZK26</accession>
<dbReference type="Pfam" id="PF13470">
    <property type="entry name" value="PIN_3"/>
    <property type="match status" value="1"/>
</dbReference>
<organism evidence="2 3">
    <name type="scientific">Candidatus Gottesmanbacteria bacterium RIFCSPHIGHO2_01_FULL_46_14</name>
    <dbReference type="NCBI Taxonomy" id="1798380"/>
    <lineage>
        <taxon>Bacteria</taxon>
        <taxon>Candidatus Gottesmaniibacteriota</taxon>
    </lineage>
</organism>
<proteinExistence type="predicted"/>
<sequence length="140" mass="15932">MKIVFNASVLFSAFRSSKGGSRKLLTLLKKKQLQGMISEVILDETLKHADKIPMDRERLKGEIEKYFPKILPAPEKQHVEGYKNRMLDPGDAHLFATCQEAKATYLVSLDKHHVLSLNGKIKGIIILSPKQLLEIMRKYS</sequence>
<dbReference type="InterPro" id="IPR002850">
    <property type="entry name" value="PIN_toxin-like"/>
</dbReference>